<dbReference type="InterPro" id="IPR027417">
    <property type="entry name" value="P-loop_NTPase"/>
</dbReference>
<keyword evidence="6" id="KW-1185">Reference proteome</keyword>
<evidence type="ECO:0000313" key="5">
    <source>
        <dbReference type="EMBL" id="MBS7527891.1"/>
    </source>
</evidence>
<evidence type="ECO:0000256" key="2">
    <source>
        <dbReference type="ARBA" id="ARBA00022741"/>
    </source>
</evidence>
<dbReference type="SUPFAM" id="SSF52540">
    <property type="entry name" value="P-loop containing nucleoside triphosphate hydrolases"/>
    <property type="match status" value="1"/>
</dbReference>
<name>A0ABS5PS41_9FIRM</name>
<dbReference type="SMART" id="SM00382">
    <property type="entry name" value="AAA"/>
    <property type="match status" value="1"/>
</dbReference>
<dbReference type="Gene3D" id="3.30.300.160">
    <property type="entry name" value="Type II secretion system, protein E, N-terminal domain"/>
    <property type="match status" value="1"/>
</dbReference>
<dbReference type="InterPro" id="IPR001482">
    <property type="entry name" value="T2SS/T4SS_dom"/>
</dbReference>
<dbReference type="PANTHER" id="PTHR30258:SF1">
    <property type="entry name" value="PROTEIN TRANSPORT PROTEIN HOFB HOMOLOG"/>
    <property type="match status" value="1"/>
</dbReference>
<organism evidence="5 6">
    <name type="scientific">Fusibacter paucivorans</name>
    <dbReference type="NCBI Taxonomy" id="76009"/>
    <lineage>
        <taxon>Bacteria</taxon>
        <taxon>Bacillati</taxon>
        <taxon>Bacillota</taxon>
        <taxon>Clostridia</taxon>
        <taxon>Eubacteriales</taxon>
        <taxon>Eubacteriales Family XII. Incertae Sedis</taxon>
        <taxon>Fusibacter</taxon>
    </lineage>
</organism>
<feature type="domain" description="Bacterial type II secretion system protein E" evidence="4">
    <location>
        <begin position="378"/>
        <end position="392"/>
    </location>
</feature>
<dbReference type="EMBL" id="JAHBCL010000027">
    <property type="protein sequence ID" value="MBS7527891.1"/>
    <property type="molecule type" value="Genomic_DNA"/>
</dbReference>
<dbReference type="Pfam" id="PF00437">
    <property type="entry name" value="T2SSE"/>
    <property type="match status" value="1"/>
</dbReference>
<evidence type="ECO:0000259" key="4">
    <source>
        <dbReference type="PROSITE" id="PS00662"/>
    </source>
</evidence>
<keyword evidence="3" id="KW-0067">ATP-binding</keyword>
<dbReference type="Gene3D" id="3.30.450.90">
    <property type="match status" value="1"/>
</dbReference>
<dbReference type="PANTHER" id="PTHR30258">
    <property type="entry name" value="TYPE II SECRETION SYSTEM PROTEIN GSPE-RELATED"/>
    <property type="match status" value="1"/>
</dbReference>
<dbReference type="SUPFAM" id="SSF160246">
    <property type="entry name" value="EspE N-terminal domain-like"/>
    <property type="match status" value="1"/>
</dbReference>
<accession>A0ABS5PS41</accession>
<gene>
    <name evidence="5" type="primary">tadA</name>
    <name evidence="5" type="ORF">KHM83_14495</name>
</gene>
<dbReference type="CDD" id="cd01129">
    <property type="entry name" value="PulE-GspE-like"/>
    <property type="match status" value="1"/>
</dbReference>
<dbReference type="PROSITE" id="PS00662">
    <property type="entry name" value="T2SP_E"/>
    <property type="match status" value="1"/>
</dbReference>
<evidence type="ECO:0000313" key="6">
    <source>
        <dbReference type="Proteomes" id="UP000746471"/>
    </source>
</evidence>
<keyword evidence="2" id="KW-0547">Nucleotide-binding</keyword>
<dbReference type="Proteomes" id="UP000746471">
    <property type="component" value="Unassembled WGS sequence"/>
</dbReference>
<reference evidence="5 6" key="1">
    <citation type="submission" date="2021-05" db="EMBL/GenBank/DDBJ databases">
        <title>Fusibacter ferrireducens sp. nov., an anaerobic, sulfur- and Fe-reducing bacterium isolated from the mangrove sediment.</title>
        <authorList>
            <person name="Qiu D."/>
        </authorList>
    </citation>
    <scope>NUCLEOTIDE SEQUENCE [LARGE SCALE GENOMIC DNA]</scope>
    <source>
        <strain evidence="5 6">DSM 12116</strain>
    </source>
</reference>
<comment type="similarity">
    <text evidence="1">Belongs to the GSP E family.</text>
</comment>
<dbReference type="InterPro" id="IPR007831">
    <property type="entry name" value="T2SS_GspE_N"/>
</dbReference>
<dbReference type="Pfam" id="PF05157">
    <property type="entry name" value="MshEN"/>
    <property type="match status" value="1"/>
</dbReference>
<protein>
    <submittedName>
        <fullName evidence="5">Flp pilus assembly complex ATPase component TadA</fullName>
    </submittedName>
</protein>
<comment type="caution">
    <text evidence="5">The sequence shown here is derived from an EMBL/GenBank/DDBJ whole genome shotgun (WGS) entry which is preliminary data.</text>
</comment>
<evidence type="ECO:0000256" key="3">
    <source>
        <dbReference type="ARBA" id="ARBA00022840"/>
    </source>
</evidence>
<dbReference type="Gene3D" id="3.40.50.300">
    <property type="entry name" value="P-loop containing nucleotide triphosphate hydrolases"/>
    <property type="match status" value="1"/>
</dbReference>
<evidence type="ECO:0000256" key="1">
    <source>
        <dbReference type="ARBA" id="ARBA00006611"/>
    </source>
</evidence>
<proteinExistence type="inferred from homology"/>
<dbReference type="InterPro" id="IPR003593">
    <property type="entry name" value="AAA+_ATPase"/>
</dbReference>
<dbReference type="InterPro" id="IPR037257">
    <property type="entry name" value="T2SS_E_N_sf"/>
</dbReference>
<sequence length="556" mass="61999">MLTDRKRLGDILIDSGDITSDQLQDAIQYQKEHFLKLGEALVKLNYVTKEQIAKTLSIQFKLPLIDLMDTNVDRSVAKLIPQNVAKKYNVMPFGMEDGVVCMAISNPFDLHAIDDVHFITKKSIKPFISDEDSINWAIDKYYVDESSQKAIEELKKEFSIQSFDDQLDEGDEITNAPTVRLVKSIINQAIDLSASDIHIEPFESEVYVRVRVDGVLTKIMNIPKTSYSGVLTRFKILAEINIAEQRVPQDGRIETEIDGRAYDIRVSTLPTVFGEKLVLRILNRGNQLLDRSKLGFTKHEDGLIDKFQRSPYGIVLISGPTGSGKTTTLYTLLKEQNDVSQNVVTVEDPVEYMFDGINQVQVNTKAGLTFARGLRSILRQDPDVIMIGEIRDEETAEIAVRSAITGHMVLSTIHTNDAATSITRLVDMGIPAFLVAEGLVGVIAQRLMRTLCPHCKRPYDAKPFEMEVLGVEPGTKLFSARGCTRCNDTGYQGRIAIHEVLEITETLKKAIITGQSSEEIKNIAVESGMATLFANAKDVVLRGDSSFDEMTKTVFV</sequence>